<reference evidence="1 2" key="1">
    <citation type="submission" date="2016-03" db="EMBL/GenBank/DDBJ databases">
        <title>EvidentialGene: Evidence-directed Construction of Genes on Genomes.</title>
        <authorList>
            <person name="Gilbert D.G."/>
            <person name="Choi J.-H."/>
            <person name="Mockaitis K."/>
            <person name="Colbourne J."/>
            <person name="Pfrender M."/>
        </authorList>
    </citation>
    <scope>NUCLEOTIDE SEQUENCE [LARGE SCALE GENOMIC DNA]</scope>
    <source>
        <strain evidence="1 2">Xinb3</strain>
        <tissue evidence="1">Complete organism</tissue>
    </source>
</reference>
<sequence length="68" mass="7901">MDSMCQQKKKLLKCKVIHGHPTFEQLSTLFNNAYNKYTIRLIPNNLISTTTSPKTQQRLFMGPHSKIH</sequence>
<dbReference type="AlphaFoldDB" id="A0A164UNE9"/>
<evidence type="ECO:0000313" key="2">
    <source>
        <dbReference type="Proteomes" id="UP000076858"/>
    </source>
</evidence>
<gene>
    <name evidence="1" type="ORF">APZ42_024338</name>
</gene>
<proteinExistence type="predicted"/>
<keyword evidence="2" id="KW-1185">Reference proteome</keyword>
<evidence type="ECO:0000313" key="1">
    <source>
        <dbReference type="EMBL" id="KZS11527.1"/>
    </source>
</evidence>
<dbReference type="Proteomes" id="UP000076858">
    <property type="component" value="Unassembled WGS sequence"/>
</dbReference>
<protein>
    <submittedName>
        <fullName evidence="1">Uncharacterized protein</fullName>
    </submittedName>
</protein>
<name>A0A164UNE9_9CRUS</name>
<comment type="caution">
    <text evidence="1">The sequence shown here is derived from an EMBL/GenBank/DDBJ whole genome shotgun (WGS) entry which is preliminary data.</text>
</comment>
<organism evidence="1 2">
    <name type="scientific">Daphnia magna</name>
    <dbReference type="NCBI Taxonomy" id="35525"/>
    <lineage>
        <taxon>Eukaryota</taxon>
        <taxon>Metazoa</taxon>
        <taxon>Ecdysozoa</taxon>
        <taxon>Arthropoda</taxon>
        <taxon>Crustacea</taxon>
        <taxon>Branchiopoda</taxon>
        <taxon>Diplostraca</taxon>
        <taxon>Cladocera</taxon>
        <taxon>Anomopoda</taxon>
        <taxon>Daphniidae</taxon>
        <taxon>Daphnia</taxon>
    </lineage>
</organism>
<dbReference type="EMBL" id="LRGB01001581">
    <property type="protein sequence ID" value="KZS11527.1"/>
    <property type="molecule type" value="Genomic_DNA"/>
</dbReference>
<accession>A0A164UNE9</accession>